<dbReference type="PANTHER" id="PTHR46268:SF6">
    <property type="entry name" value="UNIVERSAL STRESS PROTEIN UP12"/>
    <property type="match status" value="1"/>
</dbReference>
<dbReference type="InterPro" id="IPR006015">
    <property type="entry name" value="Universal_stress_UspA"/>
</dbReference>
<feature type="domain" description="UspA" evidence="2">
    <location>
        <begin position="10"/>
        <end position="141"/>
    </location>
</feature>
<evidence type="ECO:0000259" key="2">
    <source>
        <dbReference type="Pfam" id="PF00582"/>
    </source>
</evidence>
<comment type="similarity">
    <text evidence="1">Belongs to the universal stress protein A family.</text>
</comment>
<dbReference type="InterPro" id="IPR014729">
    <property type="entry name" value="Rossmann-like_a/b/a_fold"/>
</dbReference>
<evidence type="ECO:0000313" key="4">
    <source>
        <dbReference type="Proteomes" id="UP000199707"/>
    </source>
</evidence>
<dbReference type="PANTHER" id="PTHR46268">
    <property type="entry name" value="STRESS RESPONSE PROTEIN NHAX"/>
    <property type="match status" value="1"/>
</dbReference>
<dbReference type="STRING" id="1502745.SAMN02799620_04457"/>
<evidence type="ECO:0000256" key="1">
    <source>
        <dbReference type="ARBA" id="ARBA00008791"/>
    </source>
</evidence>
<reference evidence="4" key="1">
    <citation type="submission" date="2016-10" db="EMBL/GenBank/DDBJ databases">
        <authorList>
            <person name="Varghese N."/>
            <person name="Submissions S."/>
        </authorList>
    </citation>
    <scope>NUCLEOTIDE SEQUENCE [LARGE SCALE GENOMIC DNA]</scope>
    <source>
        <strain evidence="4">UNC267MFSha1.1M11</strain>
    </source>
</reference>
<gene>
    <name evidence="3" type="ORF">SAMN02799620_04457</name>
</gene>
<dbReference type="InterPro" id="IPR006016">
    <property type="entry name" value="UspA"/>
</dbReference>
<dbReference type="AlphaFoldDB" id="A0A1G4WR72"/>
<sequence length="274" mass="29198">MAGEIDTPPVVAGIDGSDAAVNAALWAVDEATGRHAPLRLIYVIDDKRWPGTVHSDTQIEIDSARRALDRATEAVRNAGKPVTAAGAVLRGHPDEVLITESANASLVCIGSKGIGWAASKVLGSTAQSVAAQAHCPVAIIRHSEGSPPTRTGGVIVVGFRRAGHEDRVFQQALEEARLRHCALIAVGLWQEDFGEAPYDELERCVQQWQSRYPDVHAYPVASRADLPRFLADNADGHVQLAVIGEDDADQVANIVGPQGHSLVEHGRCSVLIAR</sequence>
<dbReference type="Gene3D" id="3.40.50.620">
    <property type="entry name" value="HUPs"/>
    <property type="match status" value="2"/>
</dbReference>
<evidence type="ECO:0000313" key="3">
    <source>
        <dbReference type="EMBL" id="SCX27899.1"/>
    </source>
</evidence>
<organism evidence="3 4">
    <name type="scientific">Mycolicibacterium fluoranthenivorans</name>
    <dbReference type="NCBI Taxonomy" id="258505"/>
    <lineage>
        <taxon>Bacteria</taxon>
        <taxon>Bacillati</taxon>
        <taxon>Actinomycetota</taxon>
        <taxon>Actinomycetes</taxon>
        <taxon>Mycobacteriales</taxon>
        <taxon>Mycobacteriaceae</taxon>
        <taxon>Mycolicibacterium</taxon>
    </lineage>
</organism>
<dbReference type="Pfam" id="PF00582">
    <property type="entry name" value="Usp"/>
    <property type="match status" value="1"/>
</dbReference>
<dbReference type="Proteomes" id="UP000199707">
    <property type="component" value="Unassembled WGS sequence"/>
</dbReference>
<accession>A0A1G4WR72</accession>
<dbReference type="SUPFAM" id="SSF52402">
    <property type="entry name" value="Adenine nucleotide alpha hydrolases-like"/>
    <property type="match status" value="2"/>
</dbReference>
<proteinExistence type="inferred from homology"/>
<dbReference type="RefSeq" id="WP_170847382.1">
    <property type="nucleotide sequence ID" value="NZ_FMUB01000009.1"/>
</dbReference>
<dbReference type="PRINTS" id="PR01438">
    <property type="entry name" value="UNVRSLSTRESS"/>
</dbReference>
<protein>
    <submittedName>
        <fullName evidence="3">Nucleotide-binding universal stress protein, UspA family</fullName>
    </submittedName>
</protein>
<dbReference type="EMBL" id="FMUB01000009">
    <property type="protein sequence ID" value="SCX27899.1"/>
    <property type="molecule type" value="Genomic_DNA"/>
</dbReference>
<name>A0A1G4WR72_9MYCO</name>